<dbReference type="PROSITE" id="PS50943">
    <property type="entry name" value="HTH_CROC1"/>
    <property type="match status" value="1"/>
</dbReference>
<protein>
    <submittedName>
        <fullName evidence="5">Helix-turn-helix domain-containing protein</fullName>
    </submittedName>
</protein>
<dbReference type="Pfam" id="PF01381">
    <property type="entry name" value="HTH_3"/>
    <property type="match status" value="1"/>
</dbReference>
<keyword evidence="3" id="KW-0804">Transcription</keyword>
<evidence type="ECO:0000256" key="2">
    <source>
        <dbReference type="ARBA" id="ARBA00023125"/>
    </source>
</evidence>
<dbReference type="InterPro" id="IPR050807">
    <property type="entry name" value="TransReg_Diox_bact_type"/>
</dbReference>
<dbReference type="SUPFAM" id="SSF47413">
    <property type="entry name" value="lambda repressor-like DNA-binding domains"/>
    <property type="match status" value="1"/>
</dbReference>
<dbReference type="PANTHER" id="PTHR46797">
    <property type="entry name" value="HTH-TYPE TRANSCRIPTIONAL REGULATOR"/>
    <property type="match status" value="1"/>
</dbReference>
<sequence>MPNPSLLRQSPELVSLGGAIRALRLAAGMSQEELAHLAEVDRSYLGRVERGDNNVAIMTLCRVAQALGVSGAQLLELAHL</sequence>
<comment type="caution">
    <text evidence="5">The sequence shown here is derived from an EMBL/GenBank/DDBJ whole genome shotgun (WGS) entry which is preliminary data.</text>
</comment>
<dbReference type="InterPro" id="IPR010982">
    <property type="entry name" value="Lambda_DNA-bd_dom_sf"/>
</dbReference>
<accession>A0ABT1ZM97</accession>
<keyword evidence="2" id="KW-0238">DNA-binding</keyword>
<dbReference type="SMART" id="SM00530">
    <property type="entry name" value="HTH_XRE"/>
    <property type="match status" value="1"/>
</dbReference>
<dbReference type="InterPro" id="IPR001387">
    <property type="entry name" value="Cro/C1-type_HTH"/>
</dbReference>
<evidence type="ECO:0000256" key="1">
    <source>
        <dbReference type="ARBA" id="ARBA00023015"/>
    </source>
</evidence>
<dbReference type="Proteomes" id="UP001204151">
    <property type="component" value="Unassembled WGS sequence"/>
</dbReference>
<gene>
    <name evidence="5" type="ORF">NX784_05375</name>
</gene>
<dbReference type="Gene3D" id="1.10.260.40">
    <property type="entry name" value="lambda repressor-like DNA-binding domains"/>
    <property type="match status" value="1"/>
</dbReference>
<proteinExistence type="predicted"/>
<dbReference type="EMBL" id="JANUGW010000003">
    <property type="protein sequence ID" value="MCS0581013.1"/>
    <property type="molecule type" value="Genomic_DNA"/>
</dbReference>
<evidence type="ECO:0000259" key="4">
    <source>
        <dbReference type="PROSITE" id="PS50943"/>
    </source>
</evidence>
<organism evidence="5 6">
    <name type="scientific">Massilia pinisoli</name>
    <dbReference type="NCBI Taxonomy" id="1772194"/>
    <lineage>
        <taxon>Bacteria</taxon>
        <taxon>Pseudomonadati</taxon>
        <taxon>Pseudomonadota</taxon>
        <taxon>Betaproteobacteria</taxon>
        <taxon>Burkholderiales</taxon>
        <taxon>Oxalobacteraceae</taxon>
        <taxon>Telluria group</taxon>
        <taxon>Massilia</taxon>
    </lineage>
</organism>
<feature type="domain" description="HTH cro/C1-type" evidence="4">
    <location>
        <begin position="20"/>
        <end position="74"/>
    </location>
</feature>
<name>A0ABT1ZM97_9BURK</name>
<evidence type="ECO:0000313" key="5">
    <source>
        <dbReference type="EMBL" id="MCS0581013.1"/>
    </source>
</evidence>
<keyword evidence="1" id="KW-0805">Transcription regulation</keyword>
<dbReference type="RefSeq" id="WP_258815636.1">
    <property type="nucleotide sequence ID" value="NZ_JANUGW010000003.1"/>
</dbReference>
<dbReference type="PANTHER" id="PTHR46797:SF23">
    <property type="entry name" value="HTH-TYPE TRANSCRIPTIONAL REGULATOR SUTR"/>
    <property type="match status" value="1"/>
</dbReference>
<evidence type="ECO:0000313" key="6">
    <source>
        <dbReference type="Proteomes" id="UP001204151"/>
    </source>
</evidence>
<reference evidence="5 6" key="1">
    <citation type="submission" date="2022-08" db="EMBL/GenBank/DDBJ databases">
        <title>Reclassification of Massilia species as members of the genera Telluria, Duganella, Pseudoduganella, Mokoshia gen. nov. and Zemynaea gen. nov. using orthogonal and non-orthogonal genome-based approaches.</title>
        <authorList>
            <person name="Bowman J.P."/>
        </authorList>
    </citation>
    <scope>NUCLEOTIDE SEQUENCE [LARGE SCALE GENOMIC DNA]</scope>
    <source>
        <strain evidence="5 6">JCM 31316</strain>
    </source>
</reference>
<keyword evidence="6" id="KW-1185">Reference proteome</keyword>
<evidence type="ECO:0000256" key="3">
    <source>
        <dbReference type="ARBA" id="ARBA00023163"/>
    </source>
</evidence>
<dbReference type="CDD" id="cd00093">
    <property type="entry name" value="HTH_XRE"/>
    <property type="match status" value="1"/>
</dbReference>